<proteinExistence type="predicted"/>
<dbReference type="AlphaFoldDB" id="A0A939JGE7"/>
<protein>
    <submittedName>
        <fullName evidence="1">Uncharacterized protein</fullName>
    </submittedName>
</protein>
<dbReference type="Proteomes" id="UP000664167">
    <property type="component" value="Unassembled WGS sequence"/>
</dbReference>
<evidence type="ECO:0000313" key="1">
    <source>
        <dbReference type="EMBL" id="MBO0511472.1"/>
    </source>
</evidence>
<reference evidence="1" key="1">
    <citation type="submission" date="2021-03" db="EMBL/GenBank/DDBJ databases">
        <title>Streptomyces poriferae sp. nov., a novel marine sponge-derived Actinobacteria species with anti-MRSA activity.</title>
        <authorList>
            <person name="Sandoval-Powers M."/>
            <person name="Kralova S."/>
            <person name="Nguyen G.-S."/>
            <person name="Fawwal D."/>
            <person name="Degnes K."/>
            <person name="Klinkenberg G."/>
            <person name="Sletta H."/>
            <person name="Wentzel A."/>
            <person name="Liles M.R."/>
        </authorList>
    </citation>
    <scope>NUCLEOTIDE SEQUENCE</scope>
    <source>
        <strain evidence="1">DSM 41794</strain>
    </source>
</reference>
<sequence length="57" mass="6480">MALYGYPAEHWIRLRTKNPIEPTLAMVRLRTKVTREASSAPAAPVLVFKRVESAQTR</sequence>
<accession>A0A939JGE7</accession>
<gene>
    <name evidence="1" type="ORF">J0695_06565</name>
</gene>
<keyword evidence="2" id="KW-1185">Reference proteome</keyword>
<dbReference type="EMBL" id="JAFLRJ010000057">
    <property type="protein sequence ID" value="MBO0511472.1"/>
    <property type="molecule type" value="Genomic_DNA"/>
</dbReference>
<comment type="caution">
    <text evidence="1">The sequence shown here is derived from an EMBL/GenBank/DDBJ whole genome shotgun (WGS) entry which is preliminary data.</text>
</comment>
<organism evidence="1 2">
    <name type="scientific">Streptomyces beijiangensis</name>
    <dbReference type="NCBI Taxonomy" id="163361"/>
    <lineage>
        <taxon>Bacteria</taxon>
        <taxon>Bacillati</taxon>
        <taxon>Actinomycetota</taxon>
        <taxon>Actinomycetes</taxon>
        <taxon>Kitasatosporales</taxon>
        <taxon>Streptomycetaceae</taxon>
        <taxon>Streptomyces</taxon>
    </lineage>
</organism>
<name>A0A939JGE7_9ACTN</name>
<evidence type="ECO:0000313" key="2">
    <source>
        <dbReference type="Proteomes" id="UP000664167"/>
    </source>
</evidence>